<dbReference type="EMBL" id="CP003879">
    <property type="protein sequence ID" value="AFU69557.1"/>
    <property type="molecule type" value="Genomic_DNA"/>
</dbReference>
<feature type="domain" description="Type I restriction modification DNA specificity" evidence="4">
    <location>
        <begin position="402"/>
        <end position="546"/>
    </location>
</feature>
<evidence type="ECO:0000256" key="1">
    <source>
        <dbReference type="ARBA" id="ARBA00010923"/>
    </source>
</evidence>
<comment type="similarity">
    <text evidence="1">Belongs to the type-I restriction system S methylase family.</text>
</comment>
<proteinExistence type="inferred from homology"/>
<accession>K4IGD2</accession>
<dbReference type="OrthoDB" id="9816225at2"/>
<dbReference type="PANTHER" id="PTHR43140">
    <property type="entry name" value="TYPE-1 RESTRICTION ENZYME ECOKI SPECIFICITY PROTEIN"/>
    <property type="match status" value="1"/>
</dbReference>
<dbReference type="InterPro" id="IPR051212">
    <property type="entry name" value="Type-I_RE_S_subunit"/>
</dbReference>
<dbReference type="KEGG" id="ptq:P700755_002843"/>
<dbReference type="STRING" id="313595.P700755_002843"/>
<dbReference type="Pfam" id="PF01420">
    <property type="entry name" value="Methylase_S"/>
    <property type="match status" value="2"/>
</dbReference>
<dbReference type="RefSeq" id="WP_015025114.1">
    <property type="nucleotide sequence ID" value="NC_018721.1"/>
</dbReference>
<evidence type="ECO:0000259" key="4">
    <source>
        <dbReference type="Pfam" id="PF01420"/>
    </source>
</evidence>
<dbReference type="GO" id="GO:0009307">
    <property type="term" value="P:DNA restriction-modification system"/>
    <property type="evidence" value="ECO:0007669"/>
    <property type="project" value="UniProtKB-KW"/>
</dbReference>
<reference evidence="5" key="1">
    <citation type="submission" date="2006-03" db="EMBL/GenBank/DDBJ databases">
        <authorList>
            <person name="Bowman J."/>
            <person name="Ferriera S."/>
            <person name="Johnson J."/>
            <person name="Kravitz S."/>
            <person name="Halpern A."/>
            <person name="Remington K."/>
            <person name="Beeson K."/>
            <person name="Tran B."/>
            <person name="Rogers Y.-H."/>
            <person name="Friedman R."/>
            <person name="Venter J.C."/>
        </authorList>
    </citation>
    <scope>NUCLEOTIDE SEQUENCE [LARGE SCALE GENOMIC DNA]</scope>
    <source>
        <strain evidence="5">ATCC 700755</strain>
    </source>
</reference>
<dbReference type="CDD" id="cd17246">
    <property type="entry name" value="RMtype1_S_SonII-TRD2-CR2_like"/>
    <property type="match status" value="1"/>
</dbReference>
<evidence type="ECO:0000313" key="5">
    <source>
        <dbReference type="EMBL" id="AFU69557.1"/>
    </source>
</evidence>
<evidence type="ECO:0000313" key="6">
    <source>
        <dbReference type="Proteomes" id="UP000008514"/>
    </source>
</evidence>
<keyword evidence="6" id="KW-1185">Reference proteome</keyword>
<gene>
    <name evidence="5" type="ordered locus">P700755_002843</name>
</gene>
<dbReference type="REBASE" id="55924">
    <property type="entry name" value="S.PtoBORF2842P"/>
</dbReference>
<dbReference type="eggNOG" id="COG0732">
    <property type="taxonomic scope" value="Bacteria"/>
</dbReference>
<keyword evidence="3" id="KW-0238">DNA-binding</keyword>
<evidence type="ECO:0000256" key="3">
    <source>
        <dbReference type="ARBA" id="ARBA00023125"/>
    </source>
</evidence>
<protein>
    <submittedName>
        <fullName evidence="5">Type I restriction-modification system, specificity subunit S HsdS</fullName>
    </submittedName>
</protein>
<dbReference type="HOGENOM" id="CLU_021095_10_4_10"/>
<feature type="domain" description="Type I restriction modification DNA specificity" evidence="4">
    <location>
        <begin position="100"/>
        <end position="251"/>
    </location>
</feature>
<name>K4IGD2_PSYTT</name>
<dbReference type="InterPro" id="IPR044946">
    <property type="entry name" value="Restrct_endonuc_typeI_TRD_sf"/>
</dbReference>
<organism evidence="5 6">
    <name type="scientific">Psychroflexus torquis (strain ATCC 700755 / CIP 106069 / ACAM 623)</name>
    <dbReference type="NCBI Taxonomy" id="313595"/>
    <lineage>
        <taxon>Bacteria</taxon>
        <taxon>Pseudomonadati</taxon>
        <taxon>Bacteroidota</taxon>
        <taxon>Flavobacteriia</taxon>
        <taxon>Flavobacteriales</taxon>
        <taxon>Flavobacteriaceae</taxon>
        <taxon>Psychroflexus</taxon>
    </lineage>
</organism>
<dbReference type="SUPFAM" id="SSF116734">
    <property type="entry name" value="DNA methylase specificity domain"/>
    <property type="match status" value="2"/>
</dbReference>
<keyword evidence="2" id="KW-0680">Restriction system</keyword>
<evidence type="ECO:0000256" key="2">
    <source>
        <dbReference type="ARBA" id="ARBA00022747"/>
    </source>
</evidence>
<dbReference type="InterPro" id="IPR000055">
    <property type="entry name" value="Restrct_endonuc_typeI_TRD"/>
</dbReference>
<dbReference type="PANTHER" id="PTHR43140:SF1">
    <property type="entry name" value="TYPE I RESTRICTION ENZYME ECOKI SPECIFICITY SUBUNIT"/>
    <property type="match status" value="1"/>
</dbReference>
<dbReference type="GO" id="GO:0003677">
    <property type="term" value="F:DNA binding"/>
    <property type="evidence" value="ECO:0007669"/>
    <property type="project" value="UniProtKB-KW"/>
</dbReference>
<reference evidence="5" key="2">
    <citation type="submission" date="2012-09" db="EMBL/GenBank/DDBJ databases">
        <title>The complete sequence of Psychroflexus torquis an extreme psychrophile from sea-ice that is stimulated by light.</title>
        <authorList>
            <person name="Feng S."/>
            <person name="Powell S.M."/>
            <person name="Bowman J.P."/>
        </authorList>
    </citation>
    <scope>NUCLEOTIDE SEQUENCE [LARGE SCALE GENOMIC DNA]</scope>
    <source>
        <strain evidence="5">ATCC 700755</strain>
    </source>
</reference>
<dbReference type="CDD" id="cd17293">
    <property type="entry name" value="RMtype1_S_Ppo21ORF8840P_TRD1-CR1_like"/>
    <property type="match status" value="1"/>
</dbReference>
<dbReference type="Gene3D" id="3.90.220.20">
    <property type="entry name" value="DNA methylase specificity domains"/>
    <property type="match status" value="2"/>
</dbReference>
<dbReference type="Proteomes" id="UP000008514">
    <property type="component" value="Chromosome"/>
</dbReference>
<sequence length="574" mass="64924">MQLLQHFKELTVQPKNAQELKGLILQLAIQGKLTANWREENPEVEPASVLMKRIQKEKAELVKDKKINKEKPLLEISKDEQAYDLPNGWIWSRVRDSGFTQTGSTPPKKNPENYGNYIPFIGPGDISNKLMRYPTEGLSELGISVGRLIPEDSLMMVCIGGSIGKCNINEIDVSCNQQINTITPILIPTIYIKAVCQSPFFQSNVLDKSSGSATPIINKGKWESLPIPIPPLEEQKEIVKVVEILFKEIEQLEQLTSERIALKEDFVTSVLNQLSTNTTKENWTYLQAHFKPFFNETTNIKKLRETVLQLAVQGKLTADWRTCHPELAEGSHHASELLKRIQEEKAQLVKDKKIKKEKVLPAITEDEIPYELPVGWVWCRLGDASKQITDGEHQTPPRIASGRKLLSAKNVRDGFINYENCDYISEIHYQKSIKRCNPEIGDLLIVSVGGTIGRVSMVTKNISFALVRSVAMVKNQGLEPDYLRWVMNSPLLKDIIESKKRGGAQPCLYLGEIKDFTFPIAPLEEQKAIVEKVNALMELCDGLEQEVRHSQEQSELLMKSCLREVFEGKIKTVL</sequence>
<dbReference type="AlphaFoldDB" id="K4IGD2"/>